<feature type="region of interest" description="Disordered" evidence="1">
    <location>
        <begin position="120"/>
        <end position="139"/>
    </location>
</feature>
<accession>A0AA39ZUW3</accession>
<organism evidence="3 4">
    <name type="scientific">Apiosordaria backusii</name>
    <dbReference type="NCBI Taxonomy" id="314023"/>
    <lineage>
        <taxon>Eukaryota</taxon>
        <taxon>Fungi</taxon>
        <taxon>Dikarya</taxon>
        <taxon>Ascomycota</taxon>
        <taxon>Pezizomycotina</taxon>
        <taxon>Sordariomycetes</taxon>
        <taxon>Sordariomycetidae</taxon>
        <taxon>Sordariales</taxon>
        <taxon>Lasiosphaeriaceae</taxon>
        <taxon>Apiosordaria</taxon>
    </lineage>
</organism>
<protein>
    <submittedName>
        <fullName evidence="3">Uncharacterized protein</fullName>
    </submittedName>
</protein>
<evidence type="ECO:0000256" key="2">
    <source>
        <dbReference type="SAM" id="SignalP"/>
    </source>
</evidence>
<gene>
    <name evidence="3" type="ORF">B0T21DRAFT_378065</name>
</gene>
<dbReference type="PANTHER" id="PTHR31047">
    <property type="entry name" value="MEIOTICALLY UP-REGULATED GENE 157 PROTEIN"/>
    <property type="match status" value="1"/>
</dbReference>
<dbReference type="SUPFAM" id="SSF48208">
    <property type="entry name" value="Six-hairpin glycosidases"/>
    <property type="match status" value="1"/>
</dbReference>
<feature type="chain" id="PRO_5041204298" evidence="2">
    <location>
        <begin position="18"/>
        <end position="554"/>
    </location>
</feature>
<dbReference type="EMBL" id="JAUKTV010000022">
    <property type="protein sequence ID" value="KAK0704159.1"/>
    <property type="molecule type" value="Genomic_DNA"/>
</dbReference>
<dbReference type="Gene3D" id="1.50.10.10">
    <property type="match status" value="1"/>
</dbReference>
<dbReference type="InterPro" id="IPR012341">
    <property type="entry name" value="6hp_glycosidase-like_sf"/>
</dbReference>
<feature type="signal peptide" evidence="2">
    <location>
        <begin position="1"/>
        <end position="17"/>
    </location>
</feature>
<feature type="region of interest" description="Disordered" evidence="1">
    <location>
        <begin position="206"/>
        <end position="234"/>
    </location>
</feature>
<dbReference type="GO" id="GO:0005975">
    <property type="term" value="P:carbohydrate metabolic process"/>
    <property type="evidence" value="ECO:0007669"/>
    <property type="project" value="InterPro"/>
</dbReference>
<name>A0AA39ZUW3_9PEZI</name>
<evidence type="ECO:0000256" key="1">
    <source>
        <dbReference type="SAM" id="MobiDB-lite"/>
    </source>
</evidence>
<dbReference type="Proteomes" id="UP001172159">
    <property type="component" value="Unassembled WGS sequence"/>
</dbReference>
<dbReference type="GO" id="GO:0003824">
    <property type="term" value="F:catalytic activity"/>
    <property type="evidence" value="ECO:0007669"/>
    <property type="project" value="UniProtKB-ARBA"/>
</dbReference>
<dbReference type="InterPro" id="IPR008313">
    <property type="entry name" value="GH125"/>
</dbReference>
<dbReference type="AlphaFoldDB" id="A0AA39ZUW3"/>
<keyword evidence="4" id="KW-1185">Reference proteome</keyword>
<evidence type="ECO:0000313" key="3">
    <source>
        <dbReference type="EMBL" id="KAK0704159.1"/>
    </source>
</evidence>
<reference evidence="3" key="1">
    <citation type="submission" date="2023-06" db="EMBL/GenBank/DDBJ databases">
        <title>Genome-scale phylogeny and comparative genomics of the fungal order Sordariales.</title>
        <authorList>
            <consortium name="Lawrence Berkeley National Laboratory"/>
            <person name="Hensen N."/>
            <person name="Bonometti L."/>
            <person name="Westerberg I."/>
            <person name="Brannstrom I.O."/>
            <person name="Guillou S."/>
            <person name="Cros-Aarteil S."/>
            <person name="Calhoun S."/>
            <person name="Haridas S."/>
            <person name="Kuo A."/>
            <person name="Mondo S."/>
            <person name="Pangilinan J."/>
            <person name="Riley R."/>
            <person name="Labutti K."/>
            <person name="Andreopoulos B."/>
            <person name="Lipzen A."/>
            <person name="Chen C."/>
            <person name="Yanf M."/>
            <person name="Daum C."/>
            <person name="Ng V."/>
            <person name="Clum A."/>
            <person name="Steindorff A."/>
            <person name="Ohm R."/>
            <person name="Martin F."/>
            <person name="Silar P."/>
            <person name="Natvig D."/>
            <person name="Lalanne C."/>
            <person name="Gautier V."/>
            <person name="Ament-Velasquez S.L."/>
            <person name="Kruys A."/>
            <person name="Hutchinson M.I."/>
            <person name="Powell A.J."/>
            <person name="Barry K."/>
            <person name="Miller A.N."/>
            <person name="Grigoriev I.V."/>
            <person name="Debuchy R."/>
            <person name="Gladieux P."/>
            <person name="Thoren M.H."/>
            <person name="Johannesson H."/>
        </authorList>
    </citation>
    <scope>NUCLEOTIDE SEQUENCE</scope>
    <source>
        <strain evidence="3">CBS 540.89</strain>
    </source>
</reference>
<dbReference type="PIRSF" id="PIRSF028846">
    <property type="entry name" value="UCP028846"/>
    <property type="match status" value="1"/>
</dbReference>
<evidence type="ECO:0000313" key="4">
    <source>
        <dbReference type="Proteomes" id="UP001172159"/>
    </source>
</evidence>
<feature type="compositionally biased region" description="Low complexity" evidence="1">
    <location>
        <begin position="209"/>
        <end position="222"/>
    </location>
</feature>
<dbReference type="InterPro" id="IPR008928">
    <property type="entry name" value="6-hairpin_glycosidase_sf"/>
</dbReference>
<proteinExistence type="predicted"/>
<dbReference type="SMART" id="SM01149">
    <property type="entry name" value="DUF1237"/>
    <property type="match status" value="1"/>
</dbReference>
<dbReference type="PANTHER" id="PTHR31047:SF1">
    <property type="entry name" value="DUF1237 DOMAIN-CONTAINING PROTEIN"/>
    <property type="match status" value="1"/>
</dbReference>
<sequence length="554" mass="61842">MRASLLLIHGITVLVQAQPQAQVTLDPEPPSCPDYSGYSSTHHEPKSTGRYKLSYQRPPPKCRTFTLPEVEDTITSMKQIIKDPDLFRLFENCFPNTLDTAIAWKGLSWKNATNYLPIDLSNPQPAHPPPESSQEEEELTFITTGDIPALWLRDSAHQLTSYSPLLKPSNSSSSLASLYRGLINLQARYIFTAPHCNAFLAPPESGIAPPSSSDDSSSDYVYPPLPSTPGSQQRKQVHECKYELDSLASFLSLCHTYFSRTSDLSFFSRPSSNFLPAIRKILTFTKELQSGTYNRDGTPAFPPYQFQRFTTTSTETLSNAGSGAPMKAGTGLVRSAFRPSDDATTYQGFIPGNMMFSSYLSKLSRLVSQLDKETAQEMAAMAGEISKGVEKYGRVDHTSFGRIYAYEVDGYGSHNLMDDANIPSLLSAPLYGYLDRDDETYQRTRRFVLSDRNPYYMFGPVLNGTGGPHIGPGMAWPMSLITQALTSDSDQEIHTCLKQLLSSTDGFGLMHESVNTHSVSVWTRHWFSWANGLFGQLILDLYRRKPHLLERSYQ</sequence>
<comment type="caution">
    <text evidence="3">The sequence shown here is derived from an EMBL/GenBank/DDBJ whole genome shotgun (WGS) entry which is preliminary data.</text>
</comment>
<keyword evidence="2" id="KW-0732">Signal</keyword>
<dbReference type="Pfam" id="PF06824">
    <property type="entry name" value="Glyco_hydro_125"/>
    <property type="match status" value="1"/>
</dbReference>
<feature type="region of interest" description="Disordered" evidence="1">
    <location>
        <begin position="22"/>
        <end position="54"/>
    </location>
</feature>